<evidence type="ECO:0000256" key="1">
    <source>
        <dbReference type="SAM" id="SignalP"/>
    </source>
</evidence>
<feature type="chain" id="PRO_5015640836" description="Conjugal transfer protein TraW" evidence="1">
    <location>
        <begin position="29"/>
        <end position="390"/>
    </location>
</feature>
<sequence>MPILFSKTRLFSCLVLLPVALSSSWVFAFDPVDDIFLKGLAEQQQHIISSRHELPDWLKPKPLQLDPLFAQQLRKGITSTSPSAAGASLKATHEGHWIFVSFGMPVEELKAAAKEASESGAALVFRGVAEGENTGQLANRLADAIKGIKPIPGAIIDPLLFNKMAVSTVPTMVSVDAQGHTRRVRGLPGFNWLDRQDEGDSGQKGPVYAISESDMIGEIKRRIATTDWEKQKHDAMDNFWKGQGEGLDLPKAKTDRERLIDPSLTVTQDIYHPDGRLIAAKGQKMNPQTLLPMRQVYIVFDGTQKEQIDLAKKLGEVAARKMKPVVYLFSKLDHKKGWEQYNVLAGKMGAPVYQLNKALMKRFQIEALPTVIEGNGDRLSVREIGGGVVP</sequence>
<gene>
    <name evidence="2" type="ORF">AADEFJLK_03556</name>
</gene>
<dbReference type="Pfam" id="PF09673">
    <property type="entry name" value="TrbC_Ftype"/>
    <property type="match status" value="1"/>
</dbReference>
<keyword evidence="1" id="KW-0732">Signal</keyword>
<evidence type="ECO:0000313" key="3">
    <source>
        <dbReference type="Proteomes" id="UP000237423"/>
    </source>
</evidence>
<dbReference type="EMBL" id="PGFZ01000009">
    <property type="protein sequence ID" value="POZ50659.1"/>
    <property type="molecule type" value="Genomic_DNA"/>
</dbReference>
<evidence type="ECO:0000313" key="2">
    <source>
        <dbReference type="EMBL" id="POZ50659.1"/>
    </source>
</evidence>
<comment type="caution">
    <text evidence="2">The sequence shown here is derived from an EMBL/GenBank/DDBJ whole genome shotgun (WGS) entry which is preliminary data.</text>
</comment>
<dbReference type="InterPro" id="IPR019106">
    <property type="entry name" value="T4SS_TrbC"/>
</dbReference>
<dbReference type="RefSeq" id="WP_282957373.1">
    <property type="nucleotide sequence ID" value="NZ_PGFZ01000009.1"/>
</dbReference>
<feature type="signal peptide" evidence="1">
    <location>
        <begin position="1"/>
        <end position="28"/>
    </location>
</feature>
<name>A0A2S5CIP2_9GAMM</name>
<accession>A0A2S5CIP2</accession>
<dbReference type="AlphaFoldDB" id="A0A2S5CIP2"/>
<protein>
    <recommendedName>
        <fullName evidence="4">Conjugal transfer protein TraW</fullName>
    </recommendedName>
</protein>
<dbReference type="Proteomes" id="UP000237423">
    <property type="component" value="Unassembled WGS sequence"/>
</dbReference>
<organism evidence="2 3">
    <name type="scientific">Methylovulum psychrotolerans</name>
    <dbReference type="NCBI Taxonomy" id="1704499"/>
    <lineage>
        <taxon>Bacteria</taxon>
        <taxon>Pseudomonadati</taxon>
        <taxon>Pseudomonadota</taxon>
        <taxon>Gammaproteobacteria</taxon>
        <taxon>Methylococcales</taxon>
        <taxon>Methylococcaceae</taxon>
        <taxon>Methylovulum</taxon>
    </lineage>
</organism>
<evidence type="ECO:0008006" key="4">
    <source>
        <dbReference type="Google" id="ProtNLM"/>
    </source>
</evidence>
<proteinExistence type="predicted"/>
<reference evidence="2 3" key="1">
    <citation type="submission" date="2017-11" db="EMBL/GenBank/DDBJ databases">
        <title>Draft Genome Sequence of Methylobacter psychrotolerans Sph1T, an Obligate Methanotroph from Low-Temperature Environments.</title>
        <authorList>
            <person name="Oshkin I.Y."/>
            <person name="Miroshnikov K."/>
            <person name="Belova S.E."/>
            <person name="Korzhenkov A."/>
            <person name="Toshchakov S.V."/>
            <person name="Dedysh S.N."/>
        </authorList>
    </citation>
    <scope>NUCLEOTIDE SEQUENCE [LARGE SCALE GENOMIC DNA]</scope>
    <source>
        <strain evidence="2 3">Sph1</strain>
    </source>
</reference>